<evidence type="ECO:0000256" key="1">
    <source>
        <dbReference type="SAM" id="MobiDB-lite"/>
    </source>
</evidence>
<dbReference type="PROSITE" id="PS51257">
    <property type="entry name" value="PROKAR_LIPOPROTEIN"/>
    <property type="match status" value="1"/>
</dbReference>
<name>A0ABX8JCX2_9BACT</name>
<keyword evidence="3" id="KW-1185">Reference proteome</keyword>
<organism evidence="2 3">
    <name type="scientific">Geomonas oryzisoli</name>
    <dbReference type="NCBI Taxonomy" id="2847992"/>
    <lineage>
        <taxon>Bacteria</taxon>
        <taxon>Pseudomonadati</taxon>
        <taxon>Thermodesulfobacteriota</taxon>
        <taxon>Desulfuromonadia</taxon>
        <taxon>Geobacterales</taxon>
        <taxon>Geobacteraceae</taxon>
        <taxon>Geomonas</taxon>
    </lineage>
</organism>
<evidence type="ECO:0000313" key="2">
    <source>
        <dbReference type="EMBL" id="QWV95638.1"/>
    </source>
</evidence>
<proteinExistence type="predicted"/>
<feature type="region of interest" description="Disordered" evidence="1">
    <location>
        <begin position="47"/>
        <end position="70"/>
    </location>
</feature>
<gene>
    <name evidence="2" type="ORF">KP004_05240</name>
</gene>
<reference evidence="2 3" key="1">
    <citation type="submission" date="2021-06" db="EMBL/GenBank/DDBJ databases">
        <title>Gemonas diversity in paddy soil.</title>
        <authorList>
            <person name="Liu G."/>
        </authorList>
    </citation>
    <scope>NUCLEOTIDE SEQUENCE [LARGE SCALE GENOMIC DNA]</scope>
    <source>
        <strain evidence="2 3">RG10</strain>
    </source>
</reference>
<protein>
    <recommendedName>
        <fullName evidence="4">Lipoprotein</fullName>
    </recommendedName>
</protein>
<sequence length="70" mass="7855">MVTSRVLLPLMLLFLSGCETLNDAMIRFTLKEPGLSGRISDQIREGLQRREKKPPMAAPQETPPPFMDQG</sequence>
<accession>A0ABX8JCX2</accession>
<evidence type="ECO:0008006" key="4">
    <source>
        <dbReference type="Google" id="ProtNLM"/>
    </source>
</evidence>
<dbReference type="Proteomes" id="UP000683557">
    <property type="component" value="Chromosome"/>
</dbReference>
<evidence type="ECO:0000313" key="3">
    <source>
        <dbReference type="Proteomes" id="UP000683557"/>
    </source>
</evidence>
<dbReference type="EMBL" id="CP076723">
    <property type="protein sequence ID" value="QWV95638.1"/>
    <property type="molecule type" value="Genomic_DNA"/>
</dbReference>
<feature type="compositionally biased region" description="Pro residues" evidence="1">
    <location>
        <begin position="61"/>
        <end position="70"/>
    </location>
</feature>